<sequence length="194" mass="22019">MIIVTDRYLVKHRNQTRARLDDVRAPIFLVSALPIVIVVALVTQFAPEIEWIDPRCTEPCVHSKVTDFWTELKRACQWTELRFSETGIRKQIHHQCTVPCTRSTATTAEMDNYWTWLQRAVPPLPHPNPHLVAVRAAGRLFKSGVNVLWTCVLLTSSYKGIGAGRLDSQSNWISVHGLALYPAHFSVACFISRN</sequence>
<evidence type="ECO:0000256" key="1">
    <source>
        <dbReference type="SAM" id="Phobius"/>
    </source>
</evidence>
<dbReference type="AlphaFoldDB" id="A0AAE0Y993"/>
<feature type="transmembrane region" description="Helical" evidence="1">
    <location>
        <begin position="27"/>
        <end position="46"/>
    </location>
</feature>
<protein>
    <submittedName>
        <fullName evidence="2">Uncharacterized protein</fullName>
    </submittedName>
</protein>
<accession>A0AAE0Y993</accession>
<keyword evidence="3" id="KW-1185">Reference proteome</keyword>
<proteinExistence type="predicted"/>
<reference evidence="2" key="1">
    <citation type="journal article" date="2023" name="G3 (Bethesda)">
        <title>A reference genome for the long-term kleptoplast-retaining sea slug Elysia crispata morphotype clarki.</title>
        <authorList>
            <person name="Eastman K.E."/>
            <person name="Pendleton A.L."/>
            <person name="Shaikh M.A."/>
            <person name="Suttiyut T."/>
            <person name="Ogas R."/>
            <person name="Tomko P."/>
            <person name="Gavelis G."/>
            <person name="Widhalm J.R."/>
            <person name="Wisecaver J.H."/>
        </authorList>
    </citation>
    <scope>NUCLEOTIDE SEQUENCE</scope>
    <source>
        <strain evidence="2">ECLA1</strain>
    </source>
</reference>
<gene>
    <name evidence="2" type="ORF">RRG08_041050</name>
</gene>
<name>A0AAE0Y993_9GAST</name>
<keyword evidence="1" id="KW-0472">Membrane</keyword>
<dbReference type="EMBL" id="JAWDGP010006763">
    <property type="protein sequence ID" value="KAK3735858.1"/>
    <property type="molecule type" value="Genomic_DNA"/>
</dbReference>
<organism evidence="2 3">
    <name type="scientific">Elysia crispata</name>
    <name type="common">lettuce slug</name>
    <dbReference type="NCBI Taxonomy" id="231223"/>
    <lineage>
        <taxon>Eukaryota</taxon>
        <taxon>Metazoa</taxon>
        <taxon>Spiralia</taxon>
        <taxon>Lophotrochozoa</taxon>
        <taxon>Mollusca</taxon>
        <taxon>Gastropoda</taxon>
        <taxon>Heterobranchia</taxon>
        <taxon>Euthyneura</taxon>
        <taxon>Panpulmonata</taxon>
        <taxon>Sacoglossa</taxon>
        <taxon>Placobranchoidea</taxon>
        <taxon>Plakobranchidae</taxon>
        <taxon>Elysia</taxon>
    </lineage>
</organism>
<dbReference type="Proteomes" id="UP001283361">
    <property type="component" value="Unassembled WGS sequence"/>
</dbReference>
<comment type="caution">
    <text evidence="2">The sequence shown here is derived from an EMBL/GenBank/DDBJ whole genome shotgun (WGS) entry which is preliminary data.</text>
</comment>
<keyword evidence="1" id="KW-0812">Transmembrane</keyword>
<keyword evidence="1" id="KW-1133">Transmembrane helix</keyword>
<evidence type="ECO:0000313" key="3">
    <source>
        <dbReference type="Proteomes" id="UP001283361"/>
    </source>
</evidence>
<evidence type="ECO:0000313" key="2">
    <source>
        <dbReference type="EMBL" id="KAK3735858.1"/>
    </source>
</evidence>